<proteinExistence type="predicted"/>
<organism evidence="2 3">
    <name type="scientific">Naasia lichenicola</name>
    <dbReference type="NCBI Taxonomy" id="2565933"/>
    <lineage>
        <taxon>Bacteria</taxon>
        <taxon>Bacillati</taxon>
        <taxon>Actinomycetota</taxon>
        <taxon>Actinomycetes</taxon>
        <taxon>Micrococcales</taxon>
        <taxon>Microbacteriaceae</taxon>
        <taxon>Naasia</taxon>
    </lineage>
</organism>
<evidence type="ECO:0000313" key="1">
    <source>
        <dbReference type="EMBL" id="THG30781.1"/>
    </source>
</evidence>
<dbReference type="EMBL" id="SSSM01000004">
    <property type="protein sequence ID" value="THG30781.1"/>
    <property type="molecule type" value="Genomic_DNA"/>
</dbReference>
<keyword evidence="3" id="KW-1185">Reference proteome</keyword>
<dbReference type="EMBL" id="SSSM01000003">
    <property type="protein sequence ID" value="THG32018.1"/>
    <property type="molecule type" value="Genomic_DNA"/>
</dbReference>
<gene>
    <name evidence="2" type="ORF">E6C64_08225</name>
    <name evidence="1" type="ORF">E6C64_09080</name>
</gene>
<sequence length="92" mass="9744">MLTLDEVNAAWQAKGLTFAGPASDGDTSCEYSEPDIDLPGRVDIDFWAYDPTSDYGFGTDHTTSWIAPNAEEGVANARAAAVANTTSDQDAI</sequence>
<comment type="caution">
    <text evidence="2">The sequence shown here is derived from an EMBL/GenBank/DDBJ whole genome shotgun (WGS) entry which is preliminary data.</text>
</comment>
<dbReference type="Proteomes" id="UP000309133">
    <property type="component" value="Unassembled WGS sequence"/>
</dbReference>
<accession>A0A4S4FP37</accession>
<protein>
    <submittedName>
        <fullName evidence="2">Uncharacterized protein</fullName>
    </submittedName>
</protein>
<evidence type="ECO:0000313" key="3">
    <source>
        <dbReference type="Proteomes" id="UP000309133"/>
    </source>
</evidence>
<evidence type="ECO:0000313" key="2">
    <source>
        <dbReference type="EMBL" id="THG32018.1"/>
    </source>
</evidence>
<dbReference type="RefSeq" id="WP_136427138.1">
    <property type="nucleotide sequence ID" value="NZ_SSSM01000003.1"/>
</dbReference>
<dbReference type="AlphaFoldDB" id="A0A4S4FP37"/>
<reference evidence="2 3" key="1">
    <citation type="submission" date="2019-04" db="EMBL/GenBank/DDBJ databases">
        <authorList>
            <person name="Jiang L."/>
        </authorList>
    </citation>
    <scope>NUCLEOTIDE SEQUENCE [LARGE SCALE GENOMIC DNA]</scope>
    <source>
        <strain evidence="2 3">YIM 131853</strain>
    </source>
</reference>
<name>A0A4S4FP37_9MICO</name>